<organism evidence="1 2">
    <name type="scientific">Bradyrhizobium cytisi</name>
    <dbReference type="NCBI Taxonomy" id="515489"/>
    <lineage>
        <taxon>Bacteria</taxon>
        <taxon>Pseudomonadati</taxon>
        <taxon>Pseudomonadota</taxon>
        <taxon>Alphaproteobacteria</taxon>
        <taxon>Hyphomicrobiales</taxon>
        <taxon>Nitrobacteraceae</taxon>
        <taxon>Bradyrhizobium</taxon>
    </lineage>
</organism>
<accession>A0A5S4X9G6</accession>
<dbReference type="InterPro" id="IPR036511">
    <property type="entry name" value="TGT-like_sf"/>
</dbReference>
<dbReference type="GO" id="GO:0006400">
    <property type="term" value="P:tRNA modification"/>
    <property type="evidence" value="ECO:0007669"/>
    <property type="project" value="InterPro"/>
</dbReference>
<keyword evidence="2" id="KW-1185">Reference proteome</keyword>
<sequence>MTEKEAGDTFVERLTFVARLRALLDANDVYKPIHVFGGLDPFMAPLYFLAGADVVDGLTWLRMAFSDTGSRYLPAHAAMTGPMARLEEAEWRIRRMNFRRVVDMQTSICRFLRNGNYDELSAKKEASVVIRDLHLRLLESLKD</sequence>
<protein>
    <submittedName>
        <fullName evidence="1">Uncharacterized protein</fullName>
    </submittedName>
</protein>
<dbReference type="RefSeq" id="WP_148750458.1">
    <property type="nucleotide sequence ID" value="NZ_VSSR01000014.1"/>
</dbReference>
<dbReference type="Proteomes" id="UP000324853">
    <property type="component" value="Unassembled WGS sequence"/>
</dbReference>
<comment type="caution">
    <text evidence="1">The sequence shown here is derived from an EMBL/GenBank/DDBJ whole genome shotgun (WGS) entry which is preliminary data.</text>
</comment>
<dbReference type="OrthoDB" id="8457080at2"/>
<reference evidence="1 2" key="1">
    <citation type="submission" date="2019-08" db="EMBL/GenBank/DDBJ databases">
        <title>Bradyrhizobium hipponensis sp. nov., a rhizobium isolated from a Lupinus angustifolius root nodule in Tunisia.</title>
        <authorList>
            <person name="Off K."/>
            <person name="Rejili M."/>
            <person name="Mars M."/>
            <person name="Brachmann A."/>
            <person name="Marin M."/>
        </authorList>
    </citation>
    <scope>NUCLEOTIDE SEQUENCE [LARGE SCALE GENOMIC DNA]</scope>
    <source>
        <strain evidence="1 2">CTAW11</strain>
    </source>
</reference>
<evidence type="ECO:0000313" key="1">
    <source>
        <dbReference type="EMBL" id="TYL86102.1"/>
    </source>
</evidence>
<dbReference type="SUPFAM" id="SSF51713">
    <property type="entry name" value="tRNA-guanine transglycosylase"/>
    <property type="match status" value="1"/>
</dbReference>
<name>A0A5S4X9G6_9BRAD</name>
<dbReference type="EMBL" id="VSSR01000014">
    <property type="protein sequence ID" value="TYL86102.1"/>
    <property type="molecule type" value="Genomic_DNA"/>
</dbReference>
<evidence type="ECO:0000313" key="2">
    <source>
        <dbReference type="Proteomes" id="UP000324853"/>
    </source>
</evidence>
<gene>
    <name evidence="1" type="ORF">FXB38_08655</name>
</gene>
<dbReference type="AlphaFoldDB" id="A0A5S4X9G6"/>
<proteinExistence type="predicted"/>